<evidence type="ECO:0000256" key="1">
    <source>
        <dbReference type="ARBA" id="ARBA00004613"/>
    </source>
</evidence>
<dbReference type="Pfam" id="PF00049">
    <property type="entry name" value="Insulin"/>
    <property type="match status" value="1"/>
</dbReference>
<dbReference type="GO" id="GO:0005576">
    <property type="term" value="C:extracellular region"/>
    <property type="evidence" value="ECO:0007669"/>
    <property type="project" value="UniProtKB-SubCell"/>
</dbReference>
<accession>A0A6P5P6L6</accession>
<dbReference type="Gene3D" id="1.10.100.10">
    <property type="entry name" value="Insulin-like"/>
    <property type="match status" value="1"/>
</dbReference>
<keyword evidence="5 7" id="KW-0372">Hormone</keyword>
<dbReference type="GO" id="GO:0009566">
    <property type="term" value="P:fertilization"/>
    <property type="evidence" value="ECO:0007669"/>
    <property type="project" value="Ensembl"/>
</dbReference>
<evidence type="ECO:0000256" key="5">
    <source>
        <dbReference type="ARBA" id="ARBA00022702"/>
    </source>
</evidence>
<gene>
    <name evidence="11" type="primary">Insl6</name>
</gene>
<dbReference type="GeneID" id="110285929"/>
<feature type="signal peptide" evidence="7">
    <location>
        <begin position="1"/>
        <end position="22"/>
    </location>
</feature>
<dbReference type="GO" id="GO:0051093">
    <property type="term" value="P:negative regulation of developmental process"/>
    <property type="evidence" value="ECO:0007669"/>
    <property type="project" value="Ensembl"/>
</dbReference>
<evidence type="ECO:0000259" key="9">
    <source>
        <dbReference type="SMART" id="SM00078"/>
    </source>
</evidence>
<dbReference type="PANTHER" id="PTHR12004:SF1">
    <property type="entry name" value="INSULIN-LIKE PEPTIDE INSL6"/>
    <property type="match status" value="1"/>
</dbReference>
<feature type="chain" id="PRO_5028557298" description="Insulin-like peptide INSL6" evidence="7">
    <location>
        <begin position="23"/>
        <end position="191"/>
    </location>
</feature>
<dbReference type="Proteomes" id="UP000515126">
    <property type="component" value="Chromosome 19"/>
</dbReference>
<evidence type="ECO:0000256" key="6">
    <source>
        <dbReference type="ARBA" id="ARBA00023157"/>
    </source>
</evidence>
<dbReference type="InterPro" id="IPR036438">
    <property type="entry name" value="Insulin-like_sf"/>
</dbReference>
<comment type="subcellular location">
    <subcellularLocation>
        <location evidence="1 7 8">Secreted</location>
    </subcellularLocation>
</comment>
<dbReference type="GO" id="GO:2000242">
    <property type="term" value="P:negative regulation of reproductive process"/>
    <property type="evidence" value="ECO:0007669"/>
    <property type="project" value="Ensembl"/>
</dbReference>
<comment type="function">
    <text evidence="7">May have a role in sperm development and fertilization.</text>
</comment>
<keyword evidence="7" id="KW-0732">Signal</keyword>
<proteinExistence type="inferred from homology"/>
<evidence type="ECO:0000313" key="10">
    <source>
        <dbReference type="Proteomes" id="UP000515126"/>
    </source>
</evidence>
<dbReference type="GO" id="GO:0043066">
    <property type="term" value="P:negative regulation of apoptotic process"/>
    <property type="evidence" value="ECO:0007669"/>
    <property type="project" value="Ensembl"/>
</dbReference>
<evidence type="ECO:0000313" key="11">
    <source>
        <dbReference type="RefSeq" id="XP_021008066.1"/>
    </source>
</evidence>
<reference evidence="11" key="1">
    <citation type="submission" date="2025-08" db="UniProtKB">
        <authorList>
            <consortium name="RefSeq"/>
        </authorList>
    </citation>
    <scope>IDENTIFICATION</scope>
</reference>
<dbReference type="InterPro" id="IPR016179">
    <property type="entry name" value="Insulin-like"/>
</dbReference>
<protein>
    <recommendedName>
        <fullName evidence="7">Insulin-like peptide INSL6</fullName>
    </recommendedName>
</protein>
<comment type="similarity">
    <text evidence="2 7 8">Belongs to the insulin family.</text>
</comment>
<keyword evidence="6" id="KW-1015">Disulfide bond</keyword>
<dbReference type="PANTHER" id="PTHR12004">
    <property type="entry name" value="RELAXIN"/>
    <property type="match status" value="1"/>
</dbReference>
<dbReference type="PIRSF" id="PIRSF037062">
    <property type="entry name" value="Insulin-like_peptide_6"/>
    <property type="match status" value="1"/>
</dbReference>
<dbReference type="InterPro" id="IPR051042">
    <property type="entry name" value="Repro_Hormone_Insulin-like"/>
</dbReference>
<feature type="domain" description="Insulin-like" evidence="9">
    <location>
        <begin position="30"/>
        <end position="185"/>
    </location>
</feature>
<dbReference type="InterPro" id="IPR022353">
    <property type="entry name" value="Insulin_CS"/>
</dbReference>
<keyword evidence="4" id="KW-0165">Cleavage on pair of basic residues</keyword>
<dbReference type="PROSITE" id="PS00262">
    <property type="entry name" value="INSULIN"/>
    <property type="match status" value="1"/>
</dbReference>
<keyword evidence="3 7" id="KW-0964">Secreted</keyword>
<evidence type="ECO:0000256" key="2">
    <source>
        <dbReference type="ARBA" id="ARBA00009034"/>
    </source>
</evidence>
<evidence type="ECO:0000256" key="4">
    <source>
        <dbReference type="ARBA" id="ARBA00022685"/>
    </source>
</evidence>
<dbReference type="CDD" id="cd00101">
    <property type="entry name" value="IlGF_like"/>
    <property type="match status" value="1"/>
</dbReference>
<dbReference type="GO" id="GO:0030317">
    <property type="term" value="P:flagellated sperm motility"/>
    <property type="evidence" value="ECO:0007669"/>
    <property type="project" value="Ensembl"/>
</dbReference>
<name>A0A6P5P6L6_MUSCR</name>
<sequence>MKQLCCSCLLWLGLLLTPFSREEEEESRPRKLCGRHLLIEVIKLCGQSDWSRFEMEEQTPMTQFFPHYSRKGKAFNPHPSSSAWRRFTNPVPAGVSQKKGTHTWEPPSLPDYQFEKAELLPKARVFAYHSGKPYAKSVQLQKKSTNKMNTFRSLFWGNHSQRKRRGFADKCCVIGCTKEEMAVACLPFVDF</sequence>
<dbReference type="RefSeq" id="XP_021008066.1">
    <property type="nucleotide sequence ID" value="XM_021152407.1"/>
</dbReference>
<dbReference type="GO" id="GO:0005179">
    <property type="term" value="F:hormone activity"/>
    <property type="evidence" value="ECO:0007669"/>
    <property type="project" value="UniProtKB-UniRule"/>
</dbReference>
<dbReference type="CDD" id="cd04365">
    <property type="entry name" value="IlGF_relaxin_like"/>
    <property type="match status" value="1"/>
</dbReference>
<dbReference type="AlphaFoldDB" id="A0A6P5P6L6"/>
<dbReference type="GO" id="GO:0008584">
    <property type="term" value="P:male gonad development"/>
    <property type="evidence" value="ECO:0007669"/>
    <property type="project" value="Ensembl"/>
</dbReference>
<keyword evidence="10" id="KW-1185">Reference proteome</keyword>
<dbReference type="SMART" id="SM00078">
    <property type="entry name" value="IlGF"/>
    <property type="match status" value="1"/>
</dbReference>
<dbReference type="GO" id="GO:0035234">
    <property type="term" value="P:ectopic germ cell programmed cell death"/>
    <property type="evidence" value="ECO:0007669"/>
    <property type="project" value="Ensembl"/>
</dbReference>
<dbReference type="InterPro" id="IPR017100">
    <property type="entry name" value="Insulin-like_pep_6"/>
</dbReference>
<organism evidence="10 11">
    <name type="scientific">Mus caroli</name>
    <name type="common">Ryukyu mouse</name>
    <name type="synonym">Ricefield mouse</name>
    <dbReference type="NCBI Taxonomy" id="10089"/>
    <lineage>
        <taxon>Eukaryota</taxon>
        <taxon>Metazoa</taxon>
        <taxon>Chordata</taxon>
        <taxon>Craniata</taxon>
        <taxon>Vertebrata</taxon>
        <taxon>Euteleostomi</taxon>
        <taxon>Mammalia</taxon>
        <taxon>Eutheria</taxon>
        <taxon>Euarchontoglires</taxon>
        <taxon>Glires</taxon>
        <taxon>Rodentia</taxon>
        <taxon>Myomorpha</taxon>
        <taxon>Muroidea</taxon>
        <taxon>Muridae</taxon>
        <taxon>Murinae</taxon>
        <taxon>Mus</taxon>
        <taxon>Mus</taxon>
    </lineage>
</organism>
<dbReference type="KEGG" id="mcal:110285929"/>
<evidence type="ECO:0000256" key="7">
    <source>
        <dbReference type="PIRNR" id="PIRNR037062"/>
    </source>
</evidence>
<dbReference type="SUPFAM" id="SSF56994">
    <property type="entry name" value="Insulin-like"/>
    <property type="match status" value="1"/>
</dbReference>
<evidence type="ECO:0000256" key="3">
    <source>
        <dbReference type="ARBA" id="ARBA00022525"/>
    </source>
</evidence>
<dbReference type="GO" id="GO:0007286">
    <property type="term" value="P:spermatid development"/>
    <property type="evidence" value="ECO:0007669"/>
    <property type="project" value="Ensembl"/>
</dbReference>
<dbReference type="GO" id="GO:0006915">
    <property type="term" value="P:apoptotic process"/>
    <property type="evidence" value="ECO:0007669"/>
    <property type="project" value="Ensembl"/>
</dbReference>
<evidence type="ECO:0000256" key="8">
    <source>
        <dbReference type="RuleBase" id="RU000406"/>
    </source>
</evidence>
<dbReference type="CTD" id="11172"/>